<feature type="region of interest" description="Disordered" evidence="1">
    <location>
        <begin position="1"/>
        <end position="43"/>
    </location>
</feature>
<gene>
    <name evidence="2" type="ORF">SAMN02745674_01252</name>
</gene>
<evidence type="ECO:0000313" key="3">
    <source>
        <dbReference type="Proteomes" id="UP000190061"/>
    </source>
</evidence>
<dbReference type="EMBL" id="FUXP01000003">
    <property type="protein sequence ID" value="SJZ91985.1"/>
    <property type="molecule type" value="Genomic_DNA"/>
</dbReference>
<protein>
    <recommendedName>
        <fullName evidence="4">Membrane-anchored ribosome-binding protein, inhibits growth in stationary phase, ElaB/YqjD/DUF883 family</fullName>
    </recommendedName>
</protein>
<accession>A0A1T4PK81</accession>
<reference evidence="2 3" key="1">
    <citation type="submission" date="2017-02" db="EMBL/GenBank/DDBJ databases">
        <authorList>
            <person name="Peterson S.W."/>
        </authorList>
    </citation>
    <scope>NUCLEOTIDE SEQUENCE [LARGE SCALE GENOMIC DNA]</scope>
    <source>
        <strain evidence="2 3">DSM 21749</strain>
    </source>
</reference>
<evidence type="ECO:0000313" key="2">
    <source>
        <dbReference type="EMBL" id="SJZ91985.1"/>
    </source>
</evidence>
<dbReference type="Proteomes" id="UP000190061">
    <property type="component" value="Unassembled WGS sequence"/>
</dbReference>
<keyword evidence="3" id="KW-1185">Reference proteome</keyword>
<organism evidence="2 3">
    <name type="scientific">Lysobacter spongiicola DSM 21749</name>
    <dbReference type="NCBI Taxonomy" id="1122188"/>
    <lineage>
        <taxon>Bacteria</taxon>
        <taxon>Pseudomonadati</taxon>
        <taxon>Pseudomonadota</taxon>
        <taxon>Gammaproteobacteria</taxon>
        <taxon>Lysobacterales</taxon>
        <taxon>Lysobacteraceae</taxon>
        <taxon>Novilysobacter</taxon>
    </lineage>
</organism>
<evidence type="ECO:0008006" key="4">
    <source>
        <dbReference type="Google" id="ProtNLM"/>
    </source>
</evidence>
<dbReference type="AlphaFoldDB" id="A0A1T4PK81"/>
<sequence>MSTTNPTGTTGTTGTAGVTGTTTGPSASIGATGGTSASGESASRNLKDQLGEAGSHLKRAAHDAGSAVRGAAGAAGEELKIGRAHVKADLADGALAGMSAAEQASAAAREQADVLMEKGRDLVDSAAAMIRERPIAAFGTAFATGWIIAKLARGNNR</sequence>
<proteinExistence type="predicted"/>
<evidence type="ECO:0000256" key="1">
    <source>
        <dbReference type="SAM" id="MobiDB-lite"/>
    </source>
</evidence>
<dbReference type="STRING" id="1122188.SAMN02745674_01252"/>
<name>A0A1T4PK81_9GAMM</name>